<dbReference type="SUPFAM" id="SSF49785">
    <property type="entry name" value="Galactose-binding domain-like"/>
    <property type="match status" value="1"/>
</dbReference>
<dbReference type="InterPro" id="IPR015364">
    <property type="entry name" value="RhgB_N"/>
</dbReference>
<dbReference type="GO" id="GO:0102210">
    <property type="term" value="F:rhamnogalacturonan endolyase activity"/>
    <property type="evidence" value="ECO:0007669"/>
    <property type="project" value="UniProtKB-EC"/>
</dbReference>
<evidence type="ECO:0000256" key="10">
    <source>
        <dbReference type="ARBA" id="ARBA00023316"/>
    </source>
</evidence>
<dbReference type="SUPFAM" id="SSF49452">
    <property type="entry name" value="Starch-binding domain-like"/>
    <property type="match status" value="1"/>
</dbReference>
<dbReference type="SMART" id="SM00256">
    <property type="entry name" value="FBOX"/>
    <property type="match status" value="1"/>
</dbReference>
<dbReference type="InterPro" id="IPR013784">
    <property type="entry name" value="Carb-bd-like_fold"/>
</dbReference>
<feature type="domain" description="F-box" evidence="13">
    <location>
        <begin position="1"/>
        <end position="49"/>
    </location>
</feature>
<evidence type="ECO:0000256" key="6">
    <source>
        <dbReference type="ARBA" id="ARBA00022729"/>
    </source>
</evidence>
<evidence type="ECO:0000259" key="13">
    <source>
        <dbReference type="PROSITE" id="PS50181"/>
    </source>
</evidence>
<dbReference type="Proteomes" id="UP000304947">
    <property type="component" value="Unassembled WGS sequence"/>
</dbReference>
<feature type="compositionally biased region" description="Basic and acidic residues" evidence="12">
    <location>
        <begin position="133"/>
        <end position="151"/>
    </location>
</feature>
<reference evidence="14 15" key="1">
    <citation type="submission" date="2018-10" db="EMBL/GenBank/DDBJ databases">
        <title>Fifty Aureobasidium pullulans genomes reveal a recombining polyextremotolerant generalist.</title>
        <authorList>
            <person name="Gostincar C."/>
            <person name="Turk M."/>
            <person name="Zajc J."/>
            <person name="Gunde-Cimerman N."/>
        </authorList>
    </citation>
    <scope>NUCLEOTIDE SEQUENCE [LARGE SCALE GENOMIC DNA]</scope>
    <source>
        <strain evidence="14 15">EXF-3380</strain>
    </source>
</reference>
<evidence type="ECO:0000256" key="11">
    <source>
        <dbReference type="ARBA" id="ARBA00023326"/>
    </source>
</evidence>
<dbReference type="Pfam" id="PF09284">
    <property type="entry name" value="RhgB_N"/>
    <property type="match status" value="1"/>
</dbReference>
<name>A0A4T0AYW0_AURPU</name>
<dbReference type="Pfam" id="PF00646">
    <property type="entry name" value="F-box"/>
    <property type="match status" value="1"/>
</dbReference>
<keyword evidence="9" id="KW-0119">Carbohydrate metabolism</keyword>
<gene>
    <name evidence="14" type="ORF">D6C83_07894</name>
</gene>
<dbReference type="InterPro" id="IPR016590">
    <property type="entry name" value="Rhamnogalacturonase_B"/>
</dbReference>
<comment type="subcellular location">
    <subcellularLocation>
        <location evidence="2">Secreted</location>
    </subcellularLocation>
</comment>
<dbReference type="GO" id="GO:0030246">
    <property type="term" value="F:carbohydrate binding"/>
    <property type="evidence" value="ECO:0007669"/>
    <property type="project" value="InterPro"/>
</dbReference>
<accession>A0A4T0AYW0</accession>
<dbReference type="SUPFAM" id="SSF74650">
    <property type="entry name" value="Galactose mutarotase-like"/>
    <property type="match status" value="1"/>
</dbReference>
<dbReference type="InterPro" id="IPR014718">
    <property type="entry name" value="GH-type_carb-bd"/>
</dbReference>
<evidence type="ECO:0000256" key="5">
    <source>
        <dbReference type="ARBA" id="ARBA00022525"/>
    </source>
</evidence>
<keyword evidence="11" id="KW-0624">Polysaccharide degradation</keyword>
<comment type="catalytic activity">
    <reaction evidence="1">
        <text>Endotype eliminative cleavage of L-alpha-rhamnopyranosyl-(1-&gt;4)-alpha-D-galactopyranosyluronic acid bonds of rhamnogalacturonan I domains in ramified hairy regions of pectin leaving L-rhamnopyranose at the reducing end and 4-deoxy-4,5-unsaturated D-galactopyranosyluronic acid at the non-reducing end.</text>
        <dbReference type="EC" id="4.2.2.23"/>
    </reaction>
</comment>
<keyword evidence="10" id="KW-0961">Cell wall biogenesis/degradation</keyword>
<evidence type="ECO:0000256" key="1">
    <source>
        <dbReference type="ARBA" id="ARBA00001324"/>
    </source>
</evidence>
<dbReference type="InterPro" id="IPR011013">
    <property type="entry name" value="Gal_mutarotase_sf_dom"/>
</dbReference>
<keyword evidence="5" id="KW-0964">Secreted</keyword>
<evidence type="ECO:0000313" key="14">
    <source>
        <dbReference type="EMBL" id="TIA26829.1"/>
    </source>
</evidence>
<keyword evidence="7" id="KW-1015">Disulfide bond</keyword>
<dbReference type="FunFam" id="2.60.120.260:FF:000102">
    <property type="entry name" value="Rhamnogalacturonate lyase A"/>
    <property type="match status" value="1"/>
</dbReference>
<dbReference type="InterPro" id="IPR029413">
    <property type="entry name" value="RG-lyase_II"/>
</dbReference>
<evidence type="ECO:0000256" key="12">
    <source>
        <dbReference type="SAM" id="MobiDB-lite"/>
    </source>
</evidence>
<keyword evidence="6" id="KW-0732">Signal</keyword>
<evidence type="ECO:0000256" key="2">
    <source>
        <dbReference type="ARBA" id="ARBA00004613"/>
    </source>
</evidence>
<dbReference type="EMBL" id="QZBU01003617">
    <property type="protein sequence ID" value="TIA26829.1"/>
    <property type="molecule type" value="Genomic_DNA"/>
</dbReference>
<feature type="non-terminal residue" evidence="14">
    <location>
        <position position="696"/>
    </location>
</feature>
<feature type="compositionally biased region" description="Acidic residues" evidence="12">
    <location>
        <begin position="122"/>
        <end position="132"/>
    </location>
</feature>
<dbReference type="CDD" id="cd10320">
    <property type="entry name" value="RGL4_N"/>
    <property type="match status" value="1"/>
</dbReference>
<dbReference type="GO" id="GO:0071555">
    <property type="term" value="P:cell wall organization"/>
    <property type="evidence" value="ECO:0007669"/>
    <property type="project" value="UniProtKB-KW"/>
</dbReference>
<dbReference type="InterPro" id="IPR008979">
    <property type="entry name" value="Galactose-bd-like_sf"/>
</dbReference>
<dbReference type="AlphaFoldDB" id="A0A4T0AYW0"/>
<dbReference type="EC" id="4.2.2.23" evidence="4"/>
<evidence type="ECO:0000256" key="3">
    <source>
        <dbReference type="ARBA" id="ARBA00010418"/>
    </source>
</evidence>
<feature type="compositionally biased region" description="Polar residues" evidence="12">
    <location>
        <begin position="153"/>
        <end position="167"/>
    </location>
</feature>
<evidence type="ECO:0000256" key="4">
    <source>
        <dbReference type="ARBA" id="ARBA00012437"/>
    </source>
</evidence>
<dbReference type="Gene3D" id="2.70.98.10">
    <property type="match status" value="1"/>
</dbReference>
<dbReference type="InterPro" id="IPR036047">
    <property type="entry name" value="F-box-like_dom_sf"/>
</dbReference>
<dbReference type="CDD" id="cd10316">
    <property type="entry name" value="RGL4_M"/>
    <property type="match status" value="1"/>
</dbReference>
<dbReference type="GO" id="GO:0005576">
    <property type="term" value="C:extracellular region"/>
    <property type="evidence" value="ECO:0007669"/>
    <property type="project" value="UniProtKB-SubCell"/>
</dbReference>
<keyword evidence="8 14" id="KW-0456">Lyase</keyword>
<organism evidence="14 15">
    <name type="scientific">Aureobasidium pullulans</name>
    <name type="common">Black yeast</name>
    <name type="synonym">Pullularia pullulans</name>
    <dbReference type="NCBI Taxonomy" id="5580"/>
    <lineage>
        <taxon>Eukaryota</taxon>
        <taxon>Fungi</taxon>
        <taxon>Dikarya</taxon>
        <taxon>Ascomycota</taxon>
        <taxon>Pezizomycotina</taxon>
        <taxon>Dothideomycetes</taxon>
        <taxon>Dothideomycetidae</taxon>
        <taxon>Dothideales</taxon>
        <taxon>Saccotheciaceae</taxon>
        <taxon>Aureobasidium</taxon>
    </lineage>
</organism>
<feature type="compositionally biased region" description="Basic and acidic residues" evidence="12">
    <location>
        <begin position="168"/>
        <end position="180"/>
    </location>
</feature>
<comment type="caution">
    <text evidence="14">The sequence shown here is derived from an EMBL/GenBank/DDBJ whole genome shotgun (WGS) entry which is preliminary data.</text>
</comment>
<dbReference type="SUPFAM" id="SSF81383">
    <property type="entry name" value="F-box domain"/>
    <property type="match status" value="1"/>
</dbReference>
<dbReference type="InterPro" id="IPR029411">
    <property type="entry name" value="RG-lyase_III"/>
</dbReference>
<dbReference type="PANTHER" id="PTHR36574">
    <property type="entry name" value="RHAMNOGALACTURONATE LYASE-RELATED"/>
    <property type="match status" value="1"/>
</dbReference>
<comment type="similarity">
    <text evidence="3">Belongs to the polysaccharide lyase 4 family.</text>
</comment>
<sequence>MSLSTLPPELLTHIINQVDAKDLSNLRLVSKNLQIVSTPTFGERCLHNLAFMFSEYSLQHLVQMTESGLGRYVKKIMFGTHVLKIKTEEELAWEKWEMQEDEEDEMTEGELEELDREMAGMDAEEDDDEEDGGDRIGHLEEPSFRTGHDFHTSIAQGTTGLDNNNAHVRSEDPETTHPTHDSSILLPALTLFTPLASAAFGLTSNTDSYVVDAGASSTLVVTVNKKSCDITSILYRGEELQYKSTGSHISSGLGSATVTGEVIASQYAKITCKTSTLTHYIVVKSGDSALYMATYTTAEPTIGELRFIARLNSKSLPLEYPFGAASTIAGSTSTVEGSDVFVINGETRSKFYSSQRFIDDQVHCVYRDGSDPIHACMVLPNPAYEASSGGPFHRDINSNNVGDYTGLYFYMNSGHVQTESFRQGLHGPYAIVFSRSGIPAVSSVDTSFFSDIQVTGYVADSGRGRVSGTASGIGSSFQTVVHWYNTNNQYWTYANSGGSFTSPPMRPGTYTMVLYQTEFKVAETTVAVTAGSTASKNIASGVTARKTIWTIGSWDGQPTGFLNADKQLRMHPSDKRMSSWGPLTYTVGTSKLTDVPMALFKGVNDPFTIKFTLSAAQAGAATLRIGTTLAFASGRPQAKINSYSAAAPAAPVKIDSRGVTRGAYRGFGEVYDIKIPAGTLVAGANIITITVASGSS</sequence>
<protein>
    <recommendedName>
        <fullName evidence="4">rhamnogalacturonan endolyase</fullName>
        <ecNumber evidence="4">4.2.2.23</ecNumber>
    </recommendedName>
</protein>
<evidence type="ECO:0000313" key="15">
    <source>
        <dbReference type="Proteomes" id="UP000304947"/>
    </source>
</evidence>
<evidence type="ECO:0000256" key="8">
    <source>
        <dbReference type="ARBA" id="ARBA00023239"/>
    </source>
</evidence>
<proteinExistence type="inferred from homology"/>
<dbReference type="Pfam" id="PF14683">
    <property type="entry name" value="CBM-like"/>
    <property type="match status" value="1"/>
</dbReference>
<dbReference type="FunFam" id="2.70.98.10:FF:000020">
    <property type="entry name" value="Rhamnogalacturonate lyase A"/>
    <property type="match status" value="1"/>
</dbReference>
<feature type="region of interest" description="Disordered" evidence="12">
    <location>
        <begin position="121"/>
        <end position="181"/>
    </location>
</feature>
<evidence type="ECO:0000256" key="9">
    <source>
        <dbReference type="ARBA" id="ARBA00023277"/>
    </source>
</evidence>
<dbReference type="Gene3D" id="2.60.40.1120">
    <property type="entry name" value="Carboxypeptidase-like, regulatory domain"/>
    <property type="match status" value="1"/>
</dbReference>
<dbReference type="CDD" id="cd10317">
    <property type="entry name" value="RGL4_C"/>
    <property type="match status" value="1"/>
</dbReference>
<dbReference type="PROSITE" id="PS50181">
    <property type="entry name" value="FBOX"/>
    <property type="match status" value="1"/>
</dbReference>
<dbReference type="GO" id="GO:0045490">
    <property type="term" value="P:pectin catabolic process"/>
    <property type="evidence" value="ECO:0007669"/>
    <property type="project" value="TreeGrafter"/>
</dbReference>
<dbReference type="PANTHER" id="PTHR36574:SF1">
    <property type="entry name" value="RHAMNOGALACTURONATE LYASE-RELATED"/>
    <property type="match status" value="1"/>
</dbReference>
<dbReference type="Gene3D" id="2.60.120.260">
    <property type="entry name" value="Galactose-binding domain-like"/>
    <property type="match status" value="1"/>
</dbReference>
<evidence type="ECO:0000256" key="7">
    <source>
        <dbReference type="ARBA" id="ARBA00023157"/>
    </source>
</evidence>
<dbReference type="InterPro" id="IPR001810">
    <property type="entry name" value="F-box_dom"/>
</dbReference>
<dbReference type="Pfam" id="PF14686">
    <property type="entry name" value="fn3_3"/>
    <property type="match status" value="1"/>
</dbReference>